<evidence type="ECO:0000313" key="1">
    <source>
        <dbReference type="EMBL" id="MBB3057037.1"/>
    </source>
</evidence>
<organism evidence="1 2">
    <name type="scientific">Mucilaginibacter gotjawali</name>
    <dbReference type="NCBI Taxonomy" id="1550579"/>
    <lineage>
        <taxon>Bacteria</taxon>
        <taxon>Pseudomonadati</taxon>
        <taxon>Bacteroidota</taxon>
        <taxon>Sphingobacteriia</taxon>
        <taxon>Sphingobacteriales</taxon>
        <taxon>Sphingobacteriaceae</taxon>
        <taxon>Mucilaginibacter</taxon>
    </lineage>
</organism>
<reference evidence="1" key="1">
    <citation type="submission" date="2020-08" db="EMBL/GenBank/DDBJ databases">
        <title>Genomic Encyclopedia of Type Strains, Phase III (KMG-III): the genomes of soil and plant-associated and newly described type strains.</title>
        <authorList>
            <person name="Whitman W."/>
        </authorList>
    </citation>
    <scope>NUCLEOTIDE SEQUENCE [LARGE SCALE GENOMIC DNA]</scope>
    <source>
        <strain evidence="1">CECT 8628</strain>
    </source>
</reference>
<sequence>MIYGIIAGAAWKSLLKYNKREEAPLEPLFSILYFYKHGTPPESDRRVIISSGGAAFL</sequence>
<protein>
    <submittedName>
        <fullName evidence="1">Uncharacterized protein</fullName>
    </submittedName>
</protein>
<dbReference type="EMBL" id="JACHWX010000011">
    <property type="protein sequence ID" value="MBB3057037.1"/>
    <property type="molecule type" value="Genomic_DNA"/>
</dbReference>
<name>A0A839SKP4_9SPHI</name>
<comment type="caution">
    <text evidence="1">The sequence shown here is derived from an EMBL/GenBank/DDBJ whole genome shotgun (WGS) entry which is preliminary data.</text>
</comment>
<gene>
    <name evidence="1" type="ORF">FHS11_003465</name>
</gene>
<dbReference type="Proteomes" id="UP000539265">
    <property type="component" value="Unassembled WGS sequence"/>
</dbReference>
<accession>A0A839SKP4</accession>
<proteinExistence type="predicted"/>
<keyword evidence="2" id="KW-1185">Reference proteome</keyword>
<dbReference type="AlphaFoldDB" id="A0A839SKP4"/>
<evidence type="ECO:0000313" key="2">
    <source>
        <dbReference type="Proteomes" id="UP000539265"/>
    </source>
</evidence>